<feature type="domain" description="Phospholipase C/D" evidence="1">
    <location>
        <begin position="7"/>
        <end position="137"/>
    </location>
</feature>
<dbReference type="Pfam" id="PF00882">
    <property type="entry name" value="Zn_dep_PLPC"/>
    <property type="match status" value="1"/>
</dbReference>
<accession>A0A926D4Y3</accession>
<dbReference type="Proteomes" id="UP000623172">
    <property type="component" value="Unassembled WGS sequence"/>
</dbReference>
<organism evidence="2 3">
    <name type="scientific">Gehongia tenuis</name>
    <dbReference type="NCBI Taxonomy" id="2763655"/>
    <lineage>
        <taxon>Bacteria</taxon>
        <taxon>Bacillati</taxon>
        <taxon>Bacillota</taxon>
        <taxon>Clostridia</taxon>
        <taxon>Christensenellales</taxon>
        <taxon>Christensenellaceae</taxon>
        <taxon>Gehongia</taxon>
    </lineage>
</organism>
<comment type="caution">
    <text evidence="2">The sequence shown here is derived from an EMBL/GenBank/DDBJ whole genome shotgun (WGS) entry which is preliminary data.</text>
</comment>
<evidence type="ECO:0000313" key="2">
    <source>
        <dbReference type="EMBL" id="MBC8531661.1"/>
    </source>
</evidence>
<dbReference type="RefSeq" id="WP_249316271.1">
    <property type="nucleotide sequence ID" value="NZ_JACRSR010000002.1"/>
</dbReference>
<evidence type="ECO:0000313" key="3">
    <source>
        <dbReference type="Proteomes" id="UP000623172"/>
    </source>
</evidence>
<sequence length="313" mass="35676">MPYVYAHYDMGQRTLKRLGADLQEKIGRHPQAFILGCMGPDPFFFYHLPSLLPHKTYGGFGSRLHDQKVGDTMRALVHGVMQEGSGVWFSYAAGFLCHYGLDCAAHPYIFYEAGSGMNHTYFECNLDAQLMEHNGVKAADLPQYRIISIGQEEGEALGRLYREYVGPAHGVEMKVQDYPRAVQDFSRVLRIFYNPTGRKERIFESIQKTLHIPRYLTFNVFPLKAGFDAMNLQGEAWSLPWSDEIHHETFLDMMQAGVKDAAEMIESLGSAVSTGNAEPALKRIGERNFSTGQPWQLKLPFIYRREPPRFPKR</sequence>
<evidence type="ECO:0000259" key="1">
    <source>
        <dbReference type="Pfam" id="PF00882"/>
    </source>
</evidence>
<keyword evidence="3" id="KW-1185">Reference proteome</keyword>
<proteinExistence type="predicted"/>
<dbReference type="AlphaFoldDB" id="A0A926D4Y3"/>
<dbReference type="InterPro" id="IPR029002">
    <property type="entry name" value="PLPC/GPLD1"/>
</dbReference>
<gene>
    <name evidence="2" type="ORF">H8696_07330</name>
</gene>
<protein>
    <submittedName>
        <fullName evidence="2">Zinc dependent phospholipase C family protein</fullName>
    </submittedName>
</protein>
<name>A0A926D4Y3_9FIRM</name>
<dbReference type="EMBL" id="JACRSR010000002">
    <property type="protein sequence ID" value="MBC8531661.1"/>
    <property type="molecule type" value="Genomic_DNA"/>
</dbReference>
<reference evidence="2" key="1">
    <citation type="submission" date="2020-08" db="EMBL/GenBank/DDBJ databases">
        <title>Genome public.</title>
        <authorList>
            <person name="Liu C."/>
            <person name="Sun Q."/>
        </authorList>
    </citation>
    <scope>NUCLEOTIDE SEQUENCE</scope>
    <source>
        <strain evidence="2">NSJ-53</strain>
    </source>
</reference>